<evidence type="ECO:0000313" key="2">
    <source>
        <dbReference type="EMBL" id="CAG8624150.1"/>
    </source>
</evidence>
<evidence type="ECO:0000313" key="3">
    <source>
        <dbReference type="Proteomes" id="UP000789342"/>
    </source>
</evidence>
<name>A0A9N9D2V5_9GLOM</name>
<evidence type="ECO:0000256" key="1">
    <source>
        <dbReference type="SAM" id="MobiDB-lite"/>
    </source>
</evidence>
<gene>
    <name evidence="2" type="ORF">AMORRO_LOCUS8792</name>
</gene>
<comment type="caution">
    <text evidence="2">The sequence shown here is derived from an EMBL/GenBank/DDBJ whole genome shotgun (WGS) entry which is preliminary data.</text>
</comment>
<reference evidence="2" key="1">
    <citation type="submission" date="2021-06" db="EMBL/GenBank/DDBJ databases">
        <authorList>
            <person name="Kallberg Y."/>
            <person name="Tangrot J."/>
            <person name="Rosling A."/>
        </authorList>
    </citation>
    <scope>NUCLEOTIDE SEQUENCE</scope>
    <source>
        <strain evidence="2">CL551</strain>
    </source>
</reference>
<protein>
    <submittedName>
        <fullName evidence="2">10893_t:CDS:1</fullName>
    </submittedName>
</protein>
<proteinExistence type="predicted"/>
<dbReference type="Proteomes" id="UP000789342">
    <property type="component" value="Unassembled WGS sequence"/>
</dbReference>
<sequence length="138" mass="15525">MASAICVFAQQIIKFIYSIPNSLFLPPVDGIISLSLGNLVLRDTLRGTDVLYLALYHITVQYRICVSCTESEMRQAIRIAMQHIWRNFTSDQRTIYLNLAGQINGHNINEGLLHKRRIRRGGGENSPRLDNVEGVGSP</sequence>
<organism evidence="2 3">
    <name type="scientific">Acaulospora morrowiae</name>
    <dbReference type="NCBI Taxonomy" id="94023"/>
    <lineage>
        <taxon>Eukaryota</taxon>
        <taxon>Fungi</taxon>
        <taxon>Fungi incertae sedis</taxon>
        <taxon>Mucoromycota</taxon>
        <taxon>Glomeromycotina</taxon>
        <taxon>Glomeromycetes</taxon>
        <taxon>Diversisporales</taxon>
        <taxon>Acaulosporaceae</taxon>
        <taxon>Acaulospora</taxon>
    </lineage>
</organism>
<dbReference type="OrthoDB" id="10478573at2759"/>
<feature type="region of interest" description="Disordered" evidence="1">
    <location>
        <begin position="119"/>
        <end position="138"/>
    </location>
</feature>
<accession>A0A9N9D2V5</accession>
<keyword evidence="3" id="KW-1185">Reference proteome</keyword>
<dbReference type="AlphaFoldDB" id="A0A9N9D2V5"/>
<dbReference type="EMBL" id="CAJVPV010007910">
    <property type="protein sequence ID" value="CAG8624150.1"/>
    <property type="molecule type" value="Genomic_DNA"/>
</dbReference>